<protein>
    <submittedName>
        <fullName evidence="8">Cytochrome c4</fullName>
    </submittedName>
</protein>
<proteinExistence type="predicted"/>
<evidence type="ECO:0000256" key="6">
    <source>
        <dbReference type="PROSITE-ProRule" id="PRU00433"/>
    </source>
</evidence>
<keyword evidence="5 6" id="KW-0408">Iron</keyword>
<dbReference type="AlphaFoldDB" id="A0A6P1BWD4"/>
<evidence type="ECO:0000256" key="2">
    <source>
        <dbReference type="ARBA" id="ARBA00022617"/>
    </source>
</evidence>
<dbReference type="PANTHER" id="PTHR33751">
    <property type="entry name" value="CBB3-TYPE CYTOCHROME C OXIDASE SUBUNIT FIXP"/>
    <property type="match status" value="1"/>
</dbReference>
<dbReference type="Gene3D" id="1.10.760.10">
    <property type="entry name" value="Cytochrome c-like domain"/>
    <property type="match status" value="2"/>
</dbReference>
<dbReference type="GO" id="GO:0020037">
    <property type="term" value="F:heme binding"/>
    <property type="evidence" value="ECO:0007669"/>
    <property type="project" value="InterPro"/>
</dbReference>
<comment type="caution">
    <text evidence="8">The sequence shown here is derived from an EMBL/GenBank/DDBJ whole genome shotgun (WGS) entry which is preliminary data.</text>
</comment>
<feature type="non-terminal residue" evidence="8">
    <location>
        <position position="1"/>
    </location>
</feature>
<reference evidence="8 9" key="1">
    <citation type="journal article" date="2020" name="Arch. Microbiol.">
        <title>Bradyrhizobium uaiense sp. nov., a new highly efficient cowpea symbiont.</title>
        <authorList>
            <person name="Cabral Michel D."/>
            <person name="Azarias Guimaraes A."/>
            <person name="Martins da Costa E."/>
            <person name="Soares de Carvalho T."/>
            <person name="Balsanelli E."/>
            <person name="Willems A."/>
            <person name="Maltempi de Souza E."/>
            <person name="de Souza Moreira F.M."/>
        </authorList>
    </citation>
    <scope>NUCLEOTIDE SEQUENCE [LARGE SCALE GENOMIC DNA]</scope>
    <source>
        <strain evidence="8 9">UFLA 03-164</strain>
    </source>
</reference>
<feature type="domain" description="Cytochrome c" evidence="7">
    <location>
        <begin position="49"/>
        <end position="130"/>
    </location>
</feature>
<dbReference type="InterPro" id="IPR009056">
    <property type="entry name" value="Cyt_c-like_dom"/>
</dbReference>
<keyword evidence="3 6" id="KW-0479">Metal-binding</keyword>
<sequence length="130" mass="14048">FKTGARVSVVMSPFAAAMSDQDMKDVAAYYAYLPRVPSNNLDTGRPAPAVVVTGAPMRNIPPCGSCHGDIDNKAGSPWLGGQSAVYIKAQLEAFASGARRNDISEQMRNIARQMTAEEIDQVAHYYEVQP</sequence>
<evidence type="ECO:0000313" key="9">
    <source>
        <dbReference type="Proteomes" id="UP000468531"/>
    </source>
</evidence>
<dbReference type="Proteomes" id="UP000468531">
    <property type="component" value="Unassembled WGS sequence"/>
</dbReference>
<dbReference type="InterPro" id="IPR050597">
    <property type="entry name" value="Cytochrome_c_Oxidase_Subunit"/>
</dbReference>
<evidence type="ECO:0000256" key="3">
    <source>
        <dbReference type="ARBA" id="ARBA00022723"/>
    </source>
</evidence>
<dbReference type="PANTHER" id="PTHR33751:SF9">
    <property type="entry name" value="CYTOCHROME C4"/>
    <property type="match status" value="1"/>
</dbReference>
<evidence type="ECO:0000256" key="5">
    <source>
        <dbReference type="ARBA" id="ARBA00023004"/>
    </source>
</evidence>
<keyword evidence="1" id="KW-0813">Transport</keyword>
<keyword evidence="2 6" id="KW-0349">Heme</keyword>
<evidence type="ECO:0000313" key="8">
    <source>
        <dbReference type="EMBL" id="NEV02848.1"/>
    </source>
</evidence>
<dbReference type="SUPFAM" id="SSF46626">
    <property type="entry name" value="Cytochrome c"/>
    <property type="match status" value="2"/>
</dbReference>
<keyword evidence="4" id="KW-0249">Electron transport</keyword>
<evidence type="ECO:0000256" key="1">
    <source>
        <dbReference type="ARBA" id="ARBA00022448"/>
    </source>
</evidence>
<dbReference type="GO" id="GO:0046872">
    <property type="term" value="F:metal ion binding"/>
    <property type="evidence" value="ECO:0007669"/>
    <property type="project" value="UniProtKB-KW"/>
</dbReference>
<organism evidence="8 9">
    <name type="scientific">Bradyrhizobium uaiense</name>
    <dbReference type="NCBI Taxonomy" id="2594946"/>
    <lineage>
        <taxon>Bacteria</taxon>
        <taxon>Pseudomonadati</taxon>
        <taxon>Pseudomonadota</taxon>
        <taxon>Alphaproteobacteria</taxon>
        <taxon>Hyphomicrobiales</taxon>
        <taxon>Nitrobacteraceae</taxon>
        <taxon>Bradyrhizobium</taxon>
    </lineage>
</organism>
<dbReference type="GO" id="GO:0009055">
    <property type="term" value="F:electron transfer activity"/>
    <property type="evidence" value="ECO:0007669"/>
    <property type="project" value="InterPro"/>
</dbReference>
<evidence type="ECO:0000256" key="4">
    <source>
        <dbReference type="ARBA" id="ARBA00022982"/>
    </source>
</evidence>
<evidence type="ECO:0000259" key="7">
    <source>
        <dbReference type="PROSITE" id="PS51007"/>
    </source>
</evidence>
<keyword evidence="9" id="KW-1185">Reference proteome</keyword>
<dbReference type="InterPro" id="IPR036909">
    <property type="entry name" value="Cyt_c-like_dom_sf"/>
</dbReference>
<dbReference type="PROSITE" id="PS51007">
    <property type="entry name" value="CYTC"/>
    <property type="match status" value="1"/>
</dbReference>
<dbReference type="EMBL" id="VKHP01000463">
    <property type="protein sequence ID" value="NEV02848.1"/>
    <property type="molecule type" value="Genomic_DNA"/>
</dbReference>
<name>A0A6P1BWD4_9BRAD</name>
<gene>
    <name evidence="8" type="ORF">FNJ47_46135</name>
</gene>
<accession>A0A6P1BWD4</accession>
<dbReference type="RefSeq" id="WP_430649487.1">
    <property type="nucleotide sequence ID" value="NZ_VKHP01000463.1"/>
</dbReference>